<evidence type="ECO:0000256" key="3">
    <source>
        <dbReference type="ARBA" id="ARBA00022692"/>
    </source>
</evidence>
<dbReference type="Pfam" id="PF01810">
    <property type="entry name" value="LysE"/>
    <property type="match status" value="1"/>
</dbReference>
<evidence type="ECO:0000256" key="6">
    <source>
        <dbReference type="SAM" id="Phobius"/>
    </source>
</evidence>
<reference evidence="8" key="2">
    <citation type="submission" date="2015-11" db="EMBL/GenBank/DDBJ databases">
        <authorList>
            <person name="Zhang Y."/>
            <person name="Guo Z."/>
        </authorList>
    </citation>
    <scope>NUCLEOTIDE SEQUENCE</scope>
    <source>
        <strain evidence="8">1</strain>
    </source>
</reference>
<evidence type="ECO:0000313" key="7">
    <source>
        <dbReference type="EMBL" id="BAS00829.1"/>
    </source>
</evidence>
<evidence type="ECO:0000256" key="1">
    <source>
        <dbReference type="ARBA" id="ARBA00004651"/>
    </source>
</evidence>
<evidence type="ECO:0000256" key="5">
    <source>
        <dbReference type="ARBA" id="ARBA00023136"/>
    </source>
</evidence>
<dbReference type="GO" id="GO:0005886">
    <property type="term" value="C:plasma membrane"/>
    <property type="evidence" value="ECO:0007669"/>
    <property type="project" value="UniProtKB-SubCell"/>
</dbReference>
<evidence type="ECO:0000256" key="4">
    <source>
        <dbReference type="ARBA" id="ARBA00022989"/>
    </source>
</evidence>
<accession>A0A0H5BQE9</accession>
<feature type="transmembrane region" description="Helical" evidence="6">
    <location>
        <begin position="70"/>
        <end position="89"/>
    </location>
</feature>
<dbReference type="KEGG" id="bvr:BVIR_1514"/>
<dbReference type="InterPro" id="IPR001123">
    <property type="entry name" value="LeuE-type"/>
</dbReference>
<reference evidence="9" key="3">
    <citation type="journal article" date="2016" name="Genome Announc.">
        <title>Revised genome sequence of the purple photosynthetic bacterium Blastochloris viridis.</title>
        <authorList>
            <person name="Liu L.N."/>
            <person name="Faulkner M."/>
            <person name="Liu X."/>
            <person name="Huang F."/>
            <person name="Darby A.C."/>
            <person name="Hall N."/>
        </authorList>
    </citation>
    <scope>NUCLEOTIDE SEQUENCE [LARGE SCALE GENOMIC DNA]</scope>
    <source>
        <strain evidence="9">ATCC 19567 / DSM 133 / F</strain>
    </source>
</reference>
<evidence type="ECO:0000313" key="8">
    <source>
        <dbReference type="EMBL" id="CUU41959.1"/>
    </source>
</evidence>
<dbReference type="PANTHER" id="PTHR30086:SF20">
    <property type="entry name" value="ARGININE EXPORTER PROTEIN ARGO-RELATED"/>
    <property type="match status" value="1"/>
</dbReference>
<feature type="transmembrane region" description="Helical" evidence="6">
    <location>
        <begin position="6"/>
        <end position="28"/>
    </location>
</feature>
<protein>
    <submittedName>
        <fullName evidence="8">Homoserine/homoserine lactone efflux protein</fullName>
    </submittedName>
    <submittedName>
        <fullName evidence="7">Lysine exporter protein</fullName>
    </submittedName>
</protein>
<keyword evidence="3 6" id="KW-0812">Transmembrane</keyword>
<comment type="subcellular location">
    <subcellularLocation>
        <location evidence="1">Cell membrane</location>
        <topology evidence="1">Multi-pass membrane protein</topology>
    </subcellularLocation>
</comment>
<organism evidence="8 9">
    <name type="scientific">Blastochloris viridis</name>
    <name type="common">Rhodopseudomonas viridis</name>
    <dbReference type="NCBI Taxonomy" id="1079"/>
    <lineage>
        <taxon>Bacteria</taxon>
        <taxon>Pseudomonadati</taxon>
        <taxon>Pseudomonadota</taxon>
        <taxon>Alphaproteobacteria</taxon>
        <taxon>Hyphomicrobiales</taxon>
        <taxon>Blastochloridaceae</taxon>
        <taxon>Blastochloris</taxon>
    </lineage>
</organism>
<dbReference type="EMBL" id="AP014854">
    <property type="protein sequence ID" value="BAS00829.1"/>
    <property type="molecule type" value="Genomic_DNA"/>
</dbReference>
<feature type="transmembrane region" description="Helical" evidence="6">
    <location>
        <begin position="110"/>
        <end position="132"/>
    </location>
</feature>
<keyword evidence="9" id="KW-1185">Reference proteome</keyword>
<feature type="transmembrane region" description="Helical" evidence="6">
    <location>
        <begin position="40"/>
        <end position="64"/>
    </location>
</feature>
<dbReference type="EMBL" id="LN907867">
    <property type="protein sequence ID" value="CUU41959.1"/>
    <property type="molecule type" value="Genomic_DNA"/>
</dbReference>
<dbReference type="GO" id="GO:0015171">
    <property type="term" value="F:amino acid transmembrane transporter activity"/>
    <property type="evidence" value="ECO:0007669"/>
    <property type="project" value="TreeGrafter"/>
</dbReference>
<evidence type="ECO:0000313" key="9">
    <source>
        <dbReference type="Proteomes" id="UP000065734"/>
    </source>
</evidence>
<keyword evidence="2" id="KW-1003">Cell membrane</keyword>
<keyword evidence="4 6" id="KW-1133">Transmembrane helix</keyword>
<keyword evidence="5 6" id="KW-0472">Membrane</keyword>
<proteinExistence type="predicted"/>
<feature type="transmembrane region" description="Helical" evidence="6">
    <location>
        <begin position="182"/>
        <end position="201"/>
    </location>
</feature>
<dbReference type="STRING" id="1079.BVIR_1514"/>
<dbReference type="OrthoDB" id="9804822at2"/>
<reference evidence="7" key="1">
    <citation type="journal article" date="2015" name="Genome Announc.">
        <title>Complete Genome Sequence of the Bacteriochlorophyll b-Producing Photosynthetic Bacterium Blastochloris viridis.</title>
        <authorList>
            <person name="Tsukatani Y."/>
            <person name="Hirose Y."/>
            <person name="Harada J."/>
            <person name="Misawa N."/>
            <person name="Mori K."/>
            <person name="Inoue K."/>
            <person name="Tamiaki H."/>
        </authorList>
    </citation>
    <scope>NUCLEOTIDE SEQUENCE [LARGE SCALE GENOMIC DNA]</scope>
    <source>
        <strain evidence="7">DSM 133</strain>
    </source>
</reference>
<sequence>MSFETWLLFVLASVALIATPGPNVALVIGTTLRHGRTGGLLAVAGVNAGVILQLCTVAAGLSWIVDAFSAHFDLIRYLGAGYLIVLAAQQLRSKSVSPGAAAPALAPERAFGRGFLIAFANPKTLVFFAAFLPLFIDANAGPSAALWLLVSTFAVIAATGDTLFVLAAARLGRAVSGRYARIADKASAGILIGGAVVLLAAGRR</sequence>
<dbReference type="PANTHER" id="PTHR30086">
    <property type="entry name" value="ARGININE EXPORTER PROTEIN ARGO"/>
    <property type="match status" value="1"/>
</dbReference>
<dbReference type="PIRSF" id="PIRSF006324">
    <property type="entry name" value="LeuE"/>
    <property type="match status" value="1"/>
</dbReference>
<feature type="transmembrane region" description="Helical" evidence="6">
    <location>
        <begin position="144"/>
        <end position="170"/>
    </location>
</feature>
<dbReference type="RefSeq" id="WP_055037107.1">
    <property type="nucleotide sequence ID" value="NZ_AP014854.2"/>
</dbReference>
<gene>
    <name evidence="8" type="primary">rhtB_2</name>
    <name evidence="7" type="ORF">BV133_3235</name>
    <name evidence="8" type="ORF">BVIRIDIS_09590</name>
</gene>
<name>A0A0H5BQE9_BLAVI</name>
<evidence type="ECO:0000256" key="2">
    <source>
        <dbReference type="ARBA" id="ARBA00022475"/>
    </source>
</evidence>
<dbReference type="AlphaFoldDB" id="A0A0H5BQE9"/>
<dbReference type="Proteomes" id="UP000065734">
    <property type="component" value="Chromosome I"/>
</dbReference>